<dbReference type="RefSeq" id="WP_088049338.1">
    <property type="nucleotide sequence ID" value="NZ_BMJD01000011.1"/>
</dbReference>
<proteinExistence type="inferred from homology"/>
<organism evidence="3 4">
    <name type="scientific">Lentibacillus populi</name>
    <dbReference type="NCBI Taxonomy" id="1827502"/>
    <lineage>
        <taxon>Bacteria</taxon>
        <taxon>Bacillati</taxon>
        <taxon>Bacillota</taxon>
        <taxon>Bacilli</taxon>
        <taxon>Bacillales</taxon>
        <taxon>Bacillaceae</taxon>
        <taxon>Lentibacillus</taxon>
    </lineage>
</organism>
<dbReference type="EMBL" id="BMJD01000011">
    <property type="protein sequence ID" value="GGB40496.1"/>
    <property type="molecule type" value="Genomic_DNA"/>
</dbReference>
<reference evidence="3" key="1">
    <citation type="journal article" date="2014" name="Int. J. Syst. Evol. Microbiol.">
        <title>Complete genome sequence of Corynebacterium casei LMG S-19264T (=DSM 44701T), isolated from a smear-ripened cheese.</title>
        <authorList>
            <consortium name="US DOE Joint Genome Institute (JGI-PGF)"/>
            <person name="Walter F."/>
            <person name="Albersmeier A."/>
            <person name="Kalinowski J."/>
            <person name="Ruckert C."/>
        </authorList>
    </citation>
    <scope>NUCLEOTIDE SEQUENCE</scope>
    <source>
        <strain evidence="3">CGMCC 1.15454</strain>
    </source>
</reference>
<dbReference type="Proteomes" id="UP000621492">
    <property type="component" value="Unassembled WGS sequence"/>
</dbReference>
<dbReference type="AlphaFoldDB" id="A0A9W5TX25"/>
<dbReference type="InterPro" id="IPR011067">
    <property type="entry name" value="Plasmid_toxin/cell-grow_inhib"/>
</dbReference>
<reference evidence="3" key="2">
    <citation type="submission" date="2020-09" db="EMBL/GenBank/DDBJ databases">
        <authorList>
            <person name="Sun Q."/>
            <person name="Zhou Y."/>
        </authorList>
    </citation>
    <scope>NUCLEOTIDE SEQUENCE</scope>
    <source>
        <strain evidence="3">CGMCC 1.15454</strain>
    </source>
</reference>
<dbReference type="Gene3D" id="2.30.30.110">
    <property type="match status" value="1"/>
</dbReference>
<evidence type="ECO:0008006" key="5">
    <source>
        <dbReference type="Google" id="ProtNLM"/>
    </source>
</evidence>
<evidence type="ECO:0000256" key="2">
    <source>
        <dbReference type="ARBA" id="ARBA00022649"/>
    </source>
</evidence>
<comment type="caution">
    <text evidence="3">The sequence shown here is derived from an EMBL/GenBank/DDBJ whole genome shotgun (WGS) entry which is preliminary data.</text>
</comment>
<dbReference type="InterPro" id="IPR003477">
    <property type="entry name" value="PemK-like"/>
</dbReference>
<keyword evidence="2" id="KW-1277">Toxin-antitoxin system</keyword>
<dbReference type="GO" id="GO:0003677">
    <property type="term" value="F:DNA binding"/>
    <property type="evidence" value="ECO:0007669"/>
    <property type="project" value="InterPro"/>
</dbReference>
<gene>
    <name evidence="3" type="ORF">GCM10011409_17500</name>
</gene>
<evidence type="ECO:0000313" key="3">
    <source>
        <dbReference type="EMBL" id="GGB40496.1"/>
    </source>
</evidence>
<comment type="similarity">
    <text evidence="1">Belongs to the PemK/MazF family.</text>
</comment>
<dbReference type="SUPFAM" id="SSF50118">
    <property type="entry name" value="Cell growth inhibitor/plasmid maintenance toxic component"/>
    <property type="match status" value="1"/>
</dbReference>
<dbReference type="Pfam" id="PF02452">
    <property type="entry name" value="PemK_toxin"/>
    <property type="match status" value="1"/>
</dbReference>
<evidence type="ECO:0000256" key="1">
    <source>
        <dbReference type="ARBA" id="ARBA00007521"/>
    </source>
</evidence>
<name>A0A9W5TX25_9BACI</name>
<evidence type="ECO:0000313" key="4">
    <source>
        <dbReference type="Proteomes" id="UP000621492"/>
    </source>
</evidence>
<keyword evidence="4" id="KW-1185">Reference proteome</keyword>
<accession>A0A9W5TX25</accession>
<protein>
    <recommendedName>
        <fullName evidence="5">mRNA interferase MazF</fullName>
    </recommendedName>
</protein>
<sequence>MQVPDRGDLIYFDFNPRTGTEQAERRLAIVLSTKKFNGVTGYPSVCPISRTEREWGFDVPFLKV</sequence>